<reference evidence="10" key="2">
    <citation type="submission" date="2021-04" db="EMBL/GenBank/DDBJ databases">
        <authorList>
            <person name="Gilroy R."/>
        </authorList>
    </citation>
    <scope>NUCLEOTIDE SEQUENCE</scope>
    <source>
        <strain evidence="10">CHK192-9172</strain>
    </source>
</reference>
<comment type="caution">
    <text evidence="10">The sequence shown here is derived from an EMBL/GenBank/DDBJ whole genome shotgun (WGS) entry which is preliminary data.</text>
</comment>
<evidence type="ECO:0000256" key="1">
    <source>
        <dbReference type="ARBA" id="ARBA00022512"/>
    </source>
</evidence>
<evidence type="ECO:0000259" key="8">
    <source>
        <dbReference type="Pfam" id="PF00746"/>
    </source>
</evidence>
<evidence type="ECO:0000256" key="4">
    <source>
        <dbReference type="ARBA" id="ARBA00023088"/>
    </source>
</evidence>
<reference evidence="10" key="1">
    <citation type="journal article" date="2021" name="PeerJ">
        <title>Extensive microbial diversity within the chicken gut microbiome revealed by metagenomics and culture.</title>
        <authorList>
            <person name="Gilroy R."/>
            <person name="Ravi A."/>
            <person name="Getino M."/>
            <person name="Pursley I."/>
            <person name="Horton D.L."/>
            <person name="Alikhan N.F."/>
            <person name="Baker D."/>
            <person name="Gharbi K."/>
            <person name="Hall N."/>
            <person name="Watson M."/>
            <person name="Adriaenssens E.M."/>
            <person name="Foster-Nyarko E."/>
            <person name="Jarju S."/>
            <person name="Secka A."/>
            <person name="Antonio M."/>
            <person name="Oren A."/>
            <person name="Chaudhuri R.R."/>
            <person name="La Ragione R."/>
            <person name="Hildebrand F."/>
            <person name="Pallen M.J."/>
        </authorList>
    </citation>
    <scope>NUCLEOTIDE SEQUENCE</scope>
    <source>
        <strain evidence="10">CHK192-9172</strain>
    </source>
</reference>
<feature type="chain" id="PRO_5038549738" evidence="7">
    <location>
        <begin position="29"/>
        <end position="833"/>
    </location>
</feature>
<keyword evidence="2" id="KW-0964">Secreted</keyword>
<evidence type="ECO:0000256" key="6">
    <source>
        <dbReference type="SAM" id="Phobius"/>
    </source>
</evidence>
<keyword evidence="1" id="KW-0134">Cell wall</keyword>
<evidence type="ECO:0000256" key="5">
    <source>
        <dbReference type="SAM" id="MobiDB-lite"/>
    </source>
</evidence>
<dbReference type="InterPro" id="IPR019931">
    <property type="entry name" value="LPXTG_anchor"/>
</dbReference>
<evidence type="ECO:0000256" key="7">
    <source>
        <dbReference type="SAM" id="SignalP"/>
    </source>
</evidence>
<sequence>MKRKTLILRFGAVAMTAAIGLMPSAVMAASSAAGNHNTSVANDLKQGDIIDSSRKGSLSIYKYDITAAEAAGDYKKGTYKATGESDSRVEEALSDYAIKGVQFSYMRVGDVETHSVNSETSSEIQLVYEIPKELAGILGLSASGAVDMSSGSQGEPCTRNDVYHYTSQQINDALAAMLEEDDVAAKNALENYLYDYGTAGSTTDEKLKNGAANMPKTDENGHTFADDLDLGLYLIVETEVPEQVTETVNPWFVQLPFTNTSSQTSSDGIHYDSSAAHDEDGVTDSMDDQGTDANVEGGEQWLYDMVCYPKDQTGNPTLDKSVRNAYSNTISSSEEPSGTDKNGTVHAGTDYVSANNSEALVVYNNDTNGENRADTDDAAYVANRGGYTADGITAGKNGAGYSTDYTYGDTTTASEGDVLDYILVSKLPHISSGATYLSEYTFVDTLSKGITYNKDVKIAFYHTEGDARANNTAKADLLWNLSDGNYTQEYASVSVTDPEEDSSRTDGSARLTVSLTEKGLAVINGEKADPAGDVNAGKGLSDYYMVVYYTASVNSDASVVLGDEGNPNHVQLIWSRTSDGYYNMLEDKNYVYTYGLDLTKTFSDHKGDFSNVQFKLYNGTDAYYVVAKQESDGVYYLTGKTTDEAKATSFVPDAKNGSLIINGMEADTYQLTEVATDDGYNLLKDQIVIDITATDRDIISSVAGVTGMDKDAVAAVVEHYNGGIYDENGNLVTSSLDELLNSSANYPKSETPQGRTIGSTDMYVGALTKASSKVDGIDANMTEGNSAVVMSVNNTRGFRLPQTGGSGLYLITVLGVVTAAGGCYLVTRKKKIS</sequence>
<keyword evidence="3 7" id="KW-0732">Signal</keyword>
<dbReference type="Pfam" id="PF17802">
    <property type="entry name" value="SpaA"/>
    <property type="match status" value="1"/>
</dbReference>
<feature type="transmembrane region" description="Helical" evidence="6">
    <location>
        <begin position="808"/>
        <end position="827"/>
    </location>
</feature>
<dbReference type="AlphaFoldDB" id="A0A9D2D212"/>
<keyword evidence="6" id="KW-0812">Transmembrane</keyword>
<evidence type="ECO:0000313" key="10">
    <source>
        <dbReference type="EMBL" id="HIZ07157.1"/>
    </source>
</evidence>
<feature type="domain" description="SpaA-like prealbumin fold" evidence="9">
    <location>
        <begin position="597"/>
        <end position="695"/>
    </location>
</feature>
<dbReference type="Gene3D" id="2.60.40.10">
    <property type="entry name" value="Immunoglobulins"/>
    <property type="match status" value="2"/>
</dbReference>
<dbReference type="Gene3D" id="2.60.40.740">
    <property type="match status" value="1"/>
</dbReference>
<evidence type="ECO:0000256" key="2">
    <source>
        <dbReference type="ARBA" id="ARBA00022525"/>
    </source>
</evidence>
<proteinExistence type="predicted"/>
<dbReference type="InterPro" id="IPR013783">
    <property type="entry name" value="Ig-like_fold"/>
</dbReference>
<protein>
    <submittedName>
        <fullName evidence="10">Isopeptide-forming domain-containing fimbrial protein</fullName>
    </submittedName>
</protein>
<dbReference type="Proteomes" id="UP000824024">
    <property type="component" value="Unassembled WGS sequence"/>
</dbReference>
<evidence type="ECO:0000313" key="11">
    <source>
        <dbReference type="Proteomes" id="UP000824024"/>
    </source>
</evidence>
<evidence type="ECO:0000259" key="9">
    <source>
        <dbReference type="Pfam" id="PF17802"/>
    </source>
</evidence>
<dbReference type="Pfam" id="PF00746">
    <property type="entry name" value="Gram_pos_anchor"/>
    <property type="match status" value="1"/>
</dbReference>
<name>A0A9D2D212_9FIRM</name>
<feature type="domain" description="Gram-positive cocci surface proteins LPxTG" evidence="8">
    <location>
        <begin position="797"/>
        <end position="831"/>
    </location>
</feature>
<keyword evidence="4" id="KW-0572">Peptidoglycan-anchor</keyword>
<gene>
    <name evidence="10" type="ORF">IAA08_04385</name>
</gene>
<accession>A0A9D2D212</accession>
<feature type="region of interest" description="Disordered" evidence="5">
    <location>
        <begin position="261"/>
        <end position="286"/>
    </location>
</feature>
<keyword evidence="6" id="KW-0472">Membrane</keyword>
<dbReference type="InterPro" id="IPR041033">
    <property type="entry name" value="SpaA_PFL_dom_1"/>
</dbReference>
<dbReference type="InterPro" id="IPR026466">
    <property type="entry name" value="Fim_isopep_form_D2_dom"/>
</dbReference>
<organism evidence="10 11">
    <name type="scientific">Candidatus Eubacterium avistercoris</name>
    <dbReference type="NCBI Taxonomy" id="2838567"/>
    <lineage>
        <taxon>Bacteria</taxon>
        <taxon>Bacillati</taxon>
        <taxon>Bacillota</taxon>
        <taxon>Clostridia</taxon>
        <taxon>Eubacteriales</taxon>
        <taxon>Eubacteriaceae</taxon>
        <taxon>Eubacterium</taxon>
    </lineage>
</organism>
<dbReference type="NCBIfam" id="TIGR04226">
    <property type="entry name" value="RrgB_K2N_iso_D2"/>
    <property type="match status" value="1"/>
</dbReference>
<feature type="signal peptide" evidence="7">
    <location>
        <begin position="1"/>
        <end position="28"/>
    </location>
</feature>
<dbReference type="NCBIfam" id="TIGR01167">
    <property type="entry name" value="LPXTG_anchor"/>
    <property type="match status" value="1"/>
</dbReference>
<evidence type="ECO:0000256" key="3">
    <source>
        <dbReference type="ARBA" id="ARBA00022729"/>
    </source>
</evidence>
<keyword evidence="6" id="KW-1133">Transmembrane helix</keyword>
<dbReference type="EMBL" id="DXCH01000125">
    <property type="protein sequence ID" value="HIZ07157.1"/>
    <property type="molecule type" value="Genomic_DNA"/>
</dbReference>